<dbReference type="RefSeq" id="XP_067170360.1">
    <property type="nucleotide sequence ID" value="XM_067314259.1"/>
</dbReference>
<reference evidence="9" key="1">
    <citation type="submission" date="2025-08" db="UniProtKB">
        <authorList>
            <consortium name="RefSeq"/>
        </authorList>
    </citation>
    <scope>IDENTIFICATION</scope>
    <source>
        <tissue evidence="9">Blood</tissue>
    </source>
</reference>
<protein>
    <submittedName>
        <fullName evidence="9">Epididymal sperm-binding protein 1-like</fullName>
    </submittedName>
</protein>
<evidence type="ECO:0000256" key="1">
    <source>
        <dbReference type="ARBA" id="ARBA00004613"/>
    </source>
</evidence>
<keyword evidence="3" id="KW-0964">Secreted</keyword>
<dbReference type="SUPFAM" id="SSF57440">
    <property type="entry name" value="Kringle-like"/>
    <property type="match status" value="4"/>
</dbReference>
<feature type="disulfide bond" evidence="6">
    <location>
        <begin position="203"/>
        <end position="229"/>
    </location>
</feature>
<dbReference type="InterPro" id="IPR051666">
    <property type="entry name" value="SP_Capacitation_Regulator"/>
</dbReference>
<organism evidence="8 9">
    <name type="scientific">Apteryx mantelli</name>
    <name type="common">North Island brown kiwi</name>
    <dbReference type="NCBI Taxonomy" id="2696672"/>
    <lineage>
        <taxon>Eukaryota</taxon>
        <taxon>Metazoa</taxon>
        <taxon>Chordata</taxon>
        <taxon>Craniata</taxon>
        <taxon>Vertebrata</taxon>
        <taxon>Euteleostomi</taxon>
        <taxon>Archelosauria</taxon>
        <taxon>Archosauria</taxon>
        <taxon>Dinosauria</taxon>
        <taxon>Saurischia</taxon>
        <taxon>Theropoda</taxon>
        <taxon>Coelurosauria</taxon>
        <taxon>Aves</taxon>
        <taxon>Palaeognathae</taxon>
        <taxon>Apterygiformes</taxon>
        <taxon>Apterygidae</taxon>
        <taxon>Apteryx</taxon>
    </lineage>
</organism>
<dbReference type="PROSITE" id="PS51092">
    <property type="entry name" value="FN2_2"/>
    <property type="match status" value="4"/>
</dbReference>
<keyword evidence="5 6" id="KW-1015">Disulfide bond</keyword>
<evidence type="ECO:0000256" key="5">
    <source>
        <dbReference type="ARBA" id="ARBA00023157"/>
    </source>
</evidence>
<comment type="subcellular location">
    <subcellularLocation>
        <location evidence="1">Secreted</location>
    </subcellularLocation>
</comment>
<feature type="domain" description="Fibronectin type-II" evidence="7">
    <location>
        <begin position="36"/>
        <end position="82"/>
    </location>
</feature>
<proteinExistence type="inferred from homology"/>
<evidence type="ECO:0000259" key="7">
    <source>
        <dbReference type="PROSITE" id="PS51092"/>
    </source>
</evidence>
<evidence type="ECO:0000256" key="2">
    <source>
        <dbReference type="ARBA" id="ARBA00010011"/>
    </source>
</evidence>
<evidence type="ECO:0000256" key="6">
    <source>
        <dbReference type="PROSITE-ProRule" id="PRU00479"/>
    </source>
</evidence>
<feature type="disulfide bond" evidence="6">
    <location>
        <begin position="149"/>
        <end position="175"/>
    </location>
</feature>
<dbReference type="Pfam" id="PF00040">
    <property type="entry name" value="fn2"/>
    <property type="match status" value="4"/>
</dbReference>
<feature type="disulfide bond" evidence="6">
    <location>
        <begin position="163"/>
        <end position="190"/>
    </location>
</feature>
<evidence type="ECO:0000313" key="8">
    <source>
        <dbReference type="Proteomes" id="UP001652627"/>
    </source>
</evidence>
<sequence length="246" mass="28413">MDILPGFWAKPILLFPLNQTFSSISTFPQLVSGTNSGNLPCAFPFKYKDKLYHGCTDTDSQDGKYWCSSTSNYNNQWHYCSTTEYGGNSNGENCVFPFIYKKKLFYSCIKTNDSTGNLWCATTGDYDQDKLWSYCPETYVSWNNTESKCVFPFIYMEKLHHSCIQSERLPGKFWCATTSNYDQHKTWTLCSYTAPSHSSEKPCVFPFTYEGQQFSECTSLNESNGKLWCSTTDNYNRDRKWSFCPV</sequence>
<feature type="domain" description="Fibronectin type-II" evidence="7">
    <location>
        <begin position="89"/>
        <end position="137"/>
    </location>
</feature>
<evidence type="ECO:0000313" key="9">
    <source>
        <dbReference type="RefSeq" id="XP_067170360.1"/>
    </source>
</evidence>
<keyword evidence="8" id="KW-1185">Reference proteome</keyword>
<dbReference type="PANTHER" id="PTHR22918">
    <property type="entry name" value="SEMINAL PLASMA PROTEIN"/>
    <property type="match status" value="1"/>
</dbReference>
<feature type="disulfide bond" evidence="6">
    <location>
        <begin position="94"/>
        <end position="120"/>
    </location>
</feature>
<dbReference type="SMART" id="SM00059">
    <property type="entry name" value="FN2"/>
    <property type="match status" value="4"/>
</dbReference>
<dbReference type="GeneID" id="106482039"/>
<dbReference type="PRINTS" id="PR00013">
    <property type="entry name" value="FNTYPEII"/>
</dbReference>
<feature type="disulfide bond" evidence="6">
    <location>
        <begin position="41"/>
        <end position="67"/>
    </location>
</feature>
<feature type="disulfide bond" evidence="6">
    <location>
        <begin position="108"/>
        <end position="135"/>
    </location>
</feature>
<comment type="caution">
    <text evidence="6">Lacks conserved residue(s) required for the propagation of feature annotation.</text>
</comment>
<dbReference type="Proteomes" id="UP001652627">
    <property type="component" value="Chromosome 34"/>
</dbReference>
<dbReference type="PROSITE" id="PS00023">
    <property type="entry name" value="FN2_1"/>
    <property type="match status" value="2"/>
</dbReference>
<dbReference type="PANTHER" id="PTHR22918:SF1">
    <property type="entry name" value="FIBRONECTIN TYPE-II DOMAIN-CONTAINING PROTEIN"/>
    <property type="match status" value="1"/>
</dbReference>
<evidence type="ECO:0000256" key="4">
    <source>
        <dbReference type="ARBA" id="ARBA00022737"/>
    </source>
</evidence>
<feature type="domain" description="Fibronectin type-II" evidence="7">
    <location>
        <begin position="198"/>
        <end position="246"/>
    </location>
</feature>
<dbReference type="InterPro" id="IPR013806">
    <property type="entry name" value="Kringle-like"/>
</dbReference>
<dbReference type="Gene3D" id="2.10.10.10">
    <property type="entry name" value="Fibronectin, type II, collagen-binding"/>
    <property type="match status" value="4"/>
</dbReference>
<dbReference type="InterPro" id="IPR000562">
    <property type="entry name" value="FN_type2_dom"/>
</dbReference>
<feature type="disulfide bond" evidence="6">
    <location>
        <begin position="217"/>
        <end position="244"/>
    </location>
</feature>
<comment type="similarity">
    <text evidence="2">Belongs to the seminal plasma protein family.</text>
</comment>
<name>A0ABM4FZJ6_9AVES</name>
<keyword evidence="4" id="KW-0677">Repeat</keyword>
<accession>A0ABM4FZJ6</accession>
<gene>
    <name evidence="9" type="primary">LOC106482039</name>
</gene>
<evidence type="ECO:0000256" key="3">
    <source>
        <dbReference type="ARBA" id="ARBA00022525"/>
    </source>
</evidence>
<feature type="domain" description="Fibronectin type-II" evidence="7">
    <location>
        <begin position="144"/>
        <end position="192"/>
    </location>
</feature>
<dbReference type="InterPro" id="IPR036943">
    <property type="entry name" value="FN_type2_sf"/>
</dbReference>
<dbReference type="CDD" id="cd00062">
    <property type="entry name" value="FN2"/>
    <property type="match status" value="4"/>
</dbReference>